<organism evidence="2 3">
    <name type="scientific">Miscanthus lutarioriparius</name>
    <dbReference type="NCBI Taxonomy" id="422564"/>
    <lineage>
        <taxon>Eukaryota</taxon>
        <taxon>Viridiplantae</taxon>
        <taxon>Streptophyta</taxon>
        <taxon>Embryophyta</taxon>
        <taxon>Tracheophyta</taxon>
        <taxon>Spermatophyta</taxon>
        <taxon>Magnoliopsida</taxon>
        <taxon>Liliopsida</taxon>
        <taxon>Poales</taxon>
        <taxon>Poaceae</taxon>
        <taxon>PACMAD clade</taxon>
        <taxon>Panicoideae</taxon>
        <taxon>Andropogonodae</taxon>
        <taxon>Andropogoneae</taxon>
        <taxon>Saccharinae</taxon>
        <taxon>Miscanthus</taxon>
    </lineage>
</organism>
<name>A0A811RHP4_9POAL</name>
<sequence length="154" mass="17032">MAATMQQELETLRQAANAGAVTAATVGAATSTVPATGAIPTGVPQTALPDKMDVFEVAYGDRVRYGTQLLKGEAQIWWRGMQTSHSSAPGSLTWHVLAREFERRFYPTTFLEKMKIDLQTYRQDKKTVAEYEVGFNKIVRSVPHVARNEVEKAS</sequence>
<dbReference type="InterPro" id="IPR005162">
    <property type="entry name" value="Retrotrans_gag_dom"/>
</dbReference>
<evidence type="ECO:0000313" key="3">
    <source>
        <dbReference type="Proteomes" id="UP000604825"/>
    </source>
</evidence>
<dbReference type="OrthoDB" id="690704at2759"/>
<dbReference type="Proteomes" id="UP000604825">
    <property type="component" value="Unassembled WGS sequence"/>
</dbReference>
<dbReference type="Pfam" id="PF03732">
    <property type="entry name" value="Retrotrans_gag"/>
    <property type="match status" value="1"/>
</dbReference>
<comment type="caution">
    <text evidence="2">The sequence shown here is derived from an EMBL/GenBank/DDBJ whole genome shotgun (WGS) entry which is preliminary data.</text>
</comment>
<dbReference type="AlphaFoldDB" id="A0A811RHP4"/>
<dbReference type="EMBL" id="CAJGYO010000015">
    <property type="protein sequence ID" value="CAD6269884.1"/>
    <property type="molecule type" value="Genomic_DNA"/>
</dbReference>
<evidence type="ECO:0000313" key="2">
    <source>
        <dbReference type="EMBL" id="CAD6269884.1"/>
    </source>
</evidence>
<gene>
    <name evidence="2" type="ORF">NCGR_LOCUS53181</name>
</gene>
<protein>
    <recommendedName>
        <fullName evidence="1">Retrotransposon gag domain-containing protein</fullName>
    </recommendedName>
</protein>
<accession>A0A811RHP4</accession>
<feature type="domain" description="Retrotransposon gag" evidence="1">
    <location>
        <begin position="69"/>
        <end position="150"/>
    </location>
</feature>
<keyword evidence="3" id="KW-1185">Reference proteome</keyword>
<evidence type="ECO:0000259" key="1">
    <source>
        <dbReference type="Pfam" id="PF03732"/>
    </source>
</evidence>
<reference evidence="2" key="1">
    <citation type="submission" date="2020-10" db="EMBL/GenBank/DDBJ databases">
        <authorList>
            <person name="Han B."/>
            <person name="Lu T."/>
            <person name="Zhao Q."/>
            <person name="Huang X."/>
            <person name="Zhao Y."/>
        </authorList>
    </citation>
    <scope>NUCLEOTIDE SEQUENCE</scope>
</reference>
<proteinExistence type="predicted"/>